<feature type="domain" description="DUF6268" evidence="2">
    <location>
        <begin position="35"/>
        <end position="289"/>
    </location>
</feature>
<feature type="signal peptide" evidence="1">
    <location>
        <begin position="1"/>
        <end position="19"/>
    </location>
</feature>
<reference evidence="3 5" key="1">
    <citation type="submission" date="2015-07" db="EMBL/GenBank/DDBJ databases">
        <title>Genome of Polaribacter dokdonenesis DSW-5, isolated from seawater off Dokdo in Korea.</title>
        <authorList>
            <person name="Yoon K."/>
            <person name="Song J.Y."/>
            <person name="Kim J.F."/>
        </authorList>
    </citation>
    <scope>NUCLEOTIDE SEQUENCE [LARGE SCALE GENOMIC DNA]</scope>
    <source>
        <strain evidence="3 5">DSW-5</strain>
    </source>
</reference>
<gene>
    <name evidence="3" type="ORF">I602_140</name>
    <name evidence="4" type="ORF">SAMN05444353_2706</name>
</gene>
<name>A0A0N0CEL0_9FLAO</name>
<dbReference type="PATRIC" id="fig|1300348.6.peg.142"/>
<dbReference type="Proteomes" id="UP000037716">
    <property type="component" value="Unassembled WGS sequence"/>
</dbReference>
<evidence type="ECO:0000313" key="5">
    <source>
        <dbReference type="Proteomes" id="UP000037716"/>
    </source>
</evidence>
<evidence type="ECO:0000256" key="1">
    <source>
        <dbReference type="SAM" id="SignalP"/>
    </source>
</evidence>
<dbReference type="Proteomes" id="UP000183071">
    <property type="component" value="Unassembled WGS sequence"/>
</dbReference>
<evidence type="ECO:0000313" key="4">
    <source>
        <dbReference type="EMBL" id="SEE61071.1"/>
    </source>
</evidence>
<comment type="caution">
    <text evidence="3">The sequence shown here is derived from an EMBL/GenBank/DDBJ whole genome shotgun (WGS) entry which is preliminary data.</text>
</comment>
<dbReference type="STRING" id="1300348.I602_140"/>
<dbReference type="InterPro" id="IPR046235">
    <property type="entry name" value="DUF6268"/>
</dbReference>
<dbReference type="EMBL" id="FNUE01000002">
    <property type="protein sequence ID" value="SEE61071.1"/>
    <property type="molecule type" value="Genomic_DNA"/>
</dbReference>
<dbReference type="Pfam" id="PF19783">
    <property type="entry name" value="DUF6268"/>
    <property type="match status" value="1"/>
</dbReference>
<accession>A0A0N0CEL0</accession>
<dbReference type="AlphaFoldDB" id="A0A0N0CEL0"/>
<evidence type="ECO:0000313" key="3">
    <source>
        <dbReference type="EMBL" id="KOY50580.1"/>
    </source>
</evidence>
<proteinExistence type="predicted"/>
<feature type="chain" id="PRO_5005845635" description="DUF6268 domain-containing protein" evidence="1">
    <location>
        <begin position="20"/>
        <end position="290"/>
    </location>
</feature>
<sequence>MKKSLLVLLFLLSVGISNAQLTDLARLEYSFIPKSNSEDQYTRIRALLNYPIKLKKDRYIFVGAEYNRIFLNLNDAYPFDKSLLETLTVIDINLGYTFKINERWRTGFKITPRLASTLTEKITGDDLFLNGGVFFVNDRTKATTLKRPYRLILGLTYNTTTGIPFPLPFVSYFRQVNESWSFNAGVPKSNVKYYFKEKNTIQAFVSIDGYFAHLQRPTAVLNQQVDNVSLSVVVSGLGYEYLLNKHLVLYTYTGYTLRMNNVLRDKDRENVFTLDRVNAFYLRTGIKFKI</sequence>
<organism evidence="3 5">
    <name type="scientific">Polaribacter dokdonensis DSW-5</name>
    <dbReference type="NCBI Taxonomy" id="1300348"/>
    <lineage>
        <taxon>Bacteria</taxon>
        <taxon>Pseudomonadati</taxon>
        <taxon>Bacteroidota</taxon>
        <taxon>Flavobacteriia</taxon>
        <taxon>Flavobacteriales</taxon>
        <taxon>Flavobacteriaceae</taxon>
    </lineage>
</organism>
<dbReference type="RefSeq" id="WP_053972863.1">
    <property type="nucleotide sequence ID" value="NZ_FNUE01000002.1"/>
</dbReference>
<keyword evidence="1" id="KW-0732">Signal</keyword>
<reference evidence="4 6" key="2">
    <citation type="submission" date="2016-10" db="EMBL/GenBank/DDBJ databases">
        <authorList>
            <person name="Varghese N."/>
            <person name="Submissions S."/>
        </authorList>
    </citation>
    <scope>NUCLEOTIDE SEQUENCE [LARGE SCALE GENOMIC DNA]</scope>
    <source>
        <strain evidence="4 6">DSW-5</strain>
    </source>
</reference>
<evidence type="ECO:0000313" key="6">
    <source>
        <dbReference type="Proteomes" id="UP000183071"/>
    </source>
</evidence>
<dbReference type="EMBL" id="LGBR01000001">
    <property type="protein sequence ID" value="KOY50580.1"/>
    <property type="molecule type" value="Genomic_DNA"/>
</dbReference>
<dbReference type="OrthoDB" id="1114906at2"/>
<protein>
    <recommendedName>
        <fullName evidence="2">DUF6268 domain-containing protein</fullName>
    </recommendedName>
</protein>
<keyword evidence="6" id="KW-1185">Reference proteome</keyword>
<evidence type="ECO:0000259" key="2">
    <source>
        <dbReference type="Pfam" id="PF19783"/>
    </source>
</evidence>